<organism evidence="2 3">
    <name type="scientific">Crassaminicella indica</name>
    <dbReference type="NCBI Taxonomy" id="2855394"/>
    <lineage>
        <taxon>Bacteria</taxon>
        <taxon>Bacillati</taxon>
        <taxon>Bacillota</taxon>
        <taxon>Clostridia</taxon>
        <taxon>Eubacteriales</taxon>
        <taxon>Clostridiaceae</taxon>
        <taxon>Crassaminicella</taxon>
    </lineage>
</organism>
<sequence>MENRWVANKLGLVNFWYYDFEEFELADGKLLLRGSNGSGKSVTMQSFIPLLLDGNKAPERLDPFGTKSRKMENYLLDEETDEKTAYLYIEFKRKSTENYLTIGMGMKAVRNRPLDSWYFIVTDGRRINQDIYLYKDAGTFIPLTKKQLENAIGKGGFFTTGQRKYMEKVNEYLFGFDDCERYEELINLLIQLRSPKLSKDFKPTEIYKILEGSLRVLSEDDLRPMSESMESMDNLQNSLEELQRALKATKNIKNYYDRYNKFCLYEKGMRFYEKNNDIIKLKGEVKALKNNYKSKEEELSNMKNEIKKYESVLKDAEIKYEHLRNDDALRVKEALIRLEKEVLELKDIIKNKENELEKKKNLEREREEKLKSIQNEYEHIHYQIKKEMKELYILSEEFGFEEGKILKDEMVKDLEGYNLQFVKISINKYMNKIKEAIKALTLFESIQKDYSNVLQEKEKLQRDFKAAKEELIKREEILLNTKEELKVHYIKWNENNQIIKLYDDEKQSLFSAIDNISDTFLLGDLNKVIRDAYNTKKNTFTLNIERKKRQIQEVKINIEAFNKEIEVLRAAKEIEPNRSEGVIRNRQKLSDRGIPYVPLYKAIDFKDDVSEDIKKAIESAFVDMGMLDALIVDEKYKEEVLQFQEGEWDRYIFAKENIMKHNLTTYFQVDKEGLEGVSYQTVDRVLQGIFLVDDELVFIDENGNYKIGALRGKASENYILKYIGGNSRKRHRERLIEENLKAIELLTDEVNERELEIIQIENCLKKLENDMKLEPKSEDLREALKLIDEGERDLKSIHNSLIQEEERFFEVSEKLKQHKKMVWEKTEGINLNKNLEAFQEAKECADDYYNGLSELRVKQNNLRSLTSHIKTIEDGLEDVRDAIDQLYYEISYSKKKHDEKNEEICSFNEVLKTSGINKIEEELEKCIKIKNEYPEMIKSCTNKKGKLEEYLDHLKTNIESKINKLEEEEKILCILEEIFLEEYALGYVLDKEEGELIEITKKIISLAKLEEEKGREFYSSALIESISKNGAELRDFALKQITIFDKYNIDESIKSIYKGCERVDIRCRVQGREISFYELSSKIEKDIEEIKLLISNEERRIFEEILLNTISTKIRSKIYLSKTWVDKINALMESMNTSSSLALSLRWIPKKAESEGQLDIAQLLKILERGNIASEEDMKKLANHFGDKVKEAIRSCEETGEARNYHTIIKEVLDYRKWYEFKLYFTKKGERKRELTNNAFFQFSGGEKAMSMYIPLFSAVYARYDNARGDCPHIIAMDEAFAGVDENNIRDMFRLLKDLDLDYIINSQILWGDYDTVDNLSICELVREENDDVVAVIRYHWNGIEKKCLV</sequence>
<feature type="coiled-coil region" evidence="1">
    <location>
        <begin position="443"/>
        <end position="477"/>
    </location>
</feature>
<dbReference type="EMBL" id="CP078093">
    <property type="protein sequence ID" value="QXM06569.1"/>
    <property type="molecule type" value="Genomic_DNA"/>
</dbReference>
<dbReference type="RefSeq" id="WP_218283265.1">
    <property type="nucleotide sequence ID" value="NZ_CP078093.1"/>
</dbReference>
<gene>
    <name evidence="2" type="ORF">KVH43_02130</name>
</gene>
<feature type="coiled-coil region" evidence="1">
    <location>
        <begin position="278"/>
        <end position="379"/>
    </location>
</feature>
<dbReference type="Proteomes" id="UP000886818">
    <property type="component" value="Chromosome"/>
</dbReference>
<dbReference type="NCBIfam" id="TIGR02680">
    <property type="entry name" value="TIGR02680 family protein"/>
    <property type="match status" value="1"/>
</dbReference>
<dbReference type="Pfam" id="PF13558">
    <property type="entry name" value="SbcC_Walker_B"/>
    <property type="match status" value="1"/>
</dbReference>
<proteinExistence type="predicted"/>
<keyword evidence="1" id="KW-0175">Coiled coil</keyword>
<keyword evidence="3" id="KW-1185">Reference proteome</keyword>
<feature type="coiled-coil region" evidence="1">
    <location>
        <begin position="544"/>
        <end position="571"/>
    </location>
</feature>
<reference evidence="2" key="1">
    <citation type="submission" date="2021-07" db="EMBL/GenBank/DDBJ databases">
        <title>Complete genome sequence of Crassaminicella sp. 143-21, isolated from a deep-sea hydrothermal vent.</title>
        <authorList>
            <person name="Li X."/>
        </authorList>
    </citation>
    <scope>NUCLEOTIDE SEQUENCE</scope>
    <source>
        <strain evidence="2">143-21</strain>
    </source>
</reference>
<dbReference type="PANTHER" id="PTHR18916:SF93">
    <property type="entry name" value="RESTIN HOMOLOG"/>
    <property type="match status" value="1"/>
</dbReference>
<accession>A0ABX8RBY8</accession>
<protein>
    <submittedName>
        <fullName evidence="2">TIGR02680 family protein</fullName>
    </submittedName>
</protein>
<evidence type="ECO:0000313" key="2">
    <source>
        <dbReference type="EMBL" id="QXM06569.1"/>
    </source>
</evidence>
<evidence type="ECO:0000313" key="3">
    <source>
        <dbReference type="Proteomes" id="UP000886818"/>
    </source>
</evidence>
<dbReference type="InterPro" id="IPR013496">
    <property type="entry name" value="CHP02680"/>
</dbReference>
<evidence type="ECO:0000256" key="1">
    <source>
        <dbReference type="SAM" id="Coils"/>
    </source>
</evidence>
<name>A0ABX8RBY8_9CLOT</name>
<dbReference type="PANTHER" id="PTHR18916">
    <property type="entry name" value="DYNACTIN 1-RELATED MICROTUBULE-BINDING"/>
    <property type="match status" value="1"/>
</dbReference>
<feature type="coiled-coil region" evidence="1">
    <location>
        <begin position="225"/>
        <end position="252"/>
    </location>
</feature>